<dbReference type="EMBL" id="VDEP01000079">
    <property type="protein sequence ID" value="KAA1132496.1"/>
    <property type="molecule type" value="Genomic_DNA"/>
</dbReference>
<evidence type="ECO:0000313" key="4">
    <source>
        <dbReference type="Proteomes" id="UP000325313"/>
    </source>
</evidence>
<dbReference type="EMBL" id="VSWC01000015">
    <property type="protein sequence ID" value="KAA1113278.1"/>
    <property type="molecule type" value="Genomic_DNA"/>
</dbReference>
<evidence type="ECO:0000313" key="2">
    <source>
        <dbReference type="EMBL" id="KAA1132496.1"/>
    </source>
</evidence>
<dbReference type="AlphaFoldDB" id="A0A5B0QJH6"/>
<dbReference type="Proteomes" id="UP000325313">
    <property type="component" value="Unassembled WGS sequence"/>
</dbReference>
<dbReference type="Proteomes" id="UP000324748">
    <property type="component" value="Unassembled WGS sequence"/>
</dbReference>
<accession>A0A5B0QJH6</accession>
<sequence length="84" mass="9612">MPRIHRLPGPEVVISLDSEIEIDLPSLQAIPSEDPLHHHRLLPSPSREALLSTFHHLTQIWILFGKISDVFNRSKLVPHCKLKL</sequence>
<gene>
    <name evidence="1" type="ORF">PGT21_027108</name>
    <name evidence="2" type="ORF">PGTUg99_005976</name>
</gene>
<evidence type="ECO:0000313" key="1">
    <source>
        <dbReference type="EMBL" id="KAA1113278.1"/>
    </source>
</evidence>
<proteinExistence type="predicted"/>
<keyword evidence="3" id="KW-1185">Reference proteome</keyword>
<protein>
    <submittedName>
        <fullName evidence="1">Uncharacterized protein</fullName>
    </submittedName>
</protein>
<evidence type="ECO:0000313" key="3">
    <source>
        <dbReference type="Proteomes" id="UP000324748"/>
    </source>
</evidence>
<dbReference type="OrthoDB" id="2428527at2759"/>
<reference evidence="3 4" key="1">
    <citation type="submission" date="2019-05" db="EMBL/GenBank/DDBJ databases">
        <title>Emergence of the Ug99 lineage of the wheat stem rust pathogen through somatic hybridization.</title>
        <authorList>
            <person name="Li F."/>
            <person name="Upadhyaya N.M."/>
            <person name="Sperschneider J."/>
            <person name="Matny O."/>
            <person name="Nguyen-Phuc H."/>
            <person name="Mago R."/>
            <person name="Raley C."/>
            <person name="Miller M.E."/>
            <person name="Silverstein K.A.T."/>
            <person name="Henningsen E."/>
            <person name="Hirsch C.D."/>
            <person name="Visser B."/>
            <person name="Pretorius Z.A."/>
            <person name="Steffenson B.J."/>
            <person name="Schwessinger B."/>
            <person name="Dodds P.N."/>
            <person name="Figueroa M."/>
        </authorList>
    </citation>
    <scope>NUCLEOTIDE SEQUENCE [LARGE SCALE GENOMIC DNA]</scope>
    <source>
        <strain evidence="1">21-0</strain>
        <strain evidence="2 4">Ug99</strain>
    </source>
</reference>
<comment type="caution">
    <text evidence="1">The sequence shown here is derived from an EMBL/GenBank/DDBJ whole genome shotgun (WGS) entry which is preliminary data.</text>
</comment>
<name>A0A5B0QJH6_PUCGR</name>
<organism evidence="1 3">
    <name type="scientific">Puccinia graminis f. sp. tritici</name>
    <dbReference type="NCBI Taxonomy" id="56615"/>
    <lineage>
        <taxon>Eukaryota</taxon>
        <taxon>Fungi</taxon>
        <taxon>Dikarya</taxon>
        <taxon>Basidiomycota</taxon>
        <taxon>Pucciniomycotina</taxon>
        <taxon>Pucciniomycetes</taxon>
        <taxon>Pucciniales</taxon>
        <taxon>Pucciniaceae</taxon>
        <taxon>Puccinia</taxon>
    </lineage>
</organism>